<evidence type="ECO:0000256" key="2">
    <source>
        <dbReference type="ARBA" id="ARBA00012293"/>
    </source>
</evidence>
<evidence type="ECO:0000256" key="1">
    <source>
        <dbReference type="ARBA" id="ARBA00004767"/>
    </source>
</evidence>
<dbReference type="AlphaFoldDB" id="A0A0K1EKF7"/>
<proteinExistence type="inferred from homology"/>
<keyword evidence="5" id="KW-0266">Ethylene biosynthesis</keyword>
<comment type="catalytic activity">
    <reaction evidence="9">
        <text>L-arginine + 2-oxoglutarate + O2 = guanidine + L-glutamate 5-semialdehyde + succinate + CO2</text>
        <dbReference type="Rhea" id="RHEA:31535"/>
        <dbReference type="ChEBI" id="CHEBI:15379"/>
        <dbReference type="ChEBI" id="CHEBI:16526"/>
        <dbReference type="ChEBI" id="CHEBI:16810"/>
        <dbReference type="ChEBI" id="CHEBI:30031"/>
        <dbReference type="ChEBI" id="CHEBI:30087"/>
        <dbReference type="ChEBI" id="CHEBI:32682"/>
        <dbReference type="ChEBI" id="CHEBI:58066"/>
        <dbReference type="EC" id="1.14.20.7"/>
    </reaction>
</comment>
<dbReference type="Proteomes" id="UP000067626">
    <property type="component" value="Chromosome"/>
</dbReference>
<dbReference type="InterPro" id="IPR026992">
    <property type="entry name" value="DIOX_N"/>
</dbReference>
<dbReference type="STRING" id="52.CMC5_055500"/>
<dbReference type="GO" id="GO:0046872">
    <property type="term" value="F:metal ion binding"/>
    <property type="evidence" value="ECO:0007669"/>
    <property type="project" value="UniProtKB-KW"/>
</dbReference>
<keyword evidence="10" id="KW-0560">Oxidoreductase</keyword>
<evidence type="ECO:0000313" key="13">
    <source>
        <dbReference type="Proteomes" id="UP000067626"/>
    </source>
</evidence>
<organism evidence="12 13">
    <name type="scientific">Chondromyces crocatus</name>
    <dbReference type="NCBI Taxonomy" id="52"/>
    <lineage>
        <taxon>Bacteria</taxon>
        <taxon>Pseudomonadati</taxon>
        <taxon>Myxococcota</taxon>
        <taxon>Polyangia</taxon>
        <taxon>Polyangiales</taxon>
        <taxon>Polyangiaceae</taxon>
        <taxon>Chondromyces</taxon>
    </lineage>
</organism>
<dbReference type="PRINTS" id="PR00682">
    <property type="entry name" value="IPNSYNTHASE"/>
</dbReference>
<evidence type="ECO:0000259" key="11">
    <source>
        <dbReference type="PROSITE" id="PS51471"/>
    </source>
</evidence>
<dbReference type="InterPro" id="IPR044861">
    <property type="entry name" value="IPNS-like_FE2OG_OXY"/>
</dbReference>
<accession>A0A0K1EKF7</accession>
<dbReference type="InterPro" id="IPR050231">
    <property type="entry name" value="Iron_ascorbate_oxido_reductase"/>
</dbReference>
<comment type="pathway">
    <text evidence="1">Alkene biosynthesis; ethylene biosynthesis via 2-oxoglutarate.</text>
</comment>
<evidence type="ECO:0000256" key="10">
    <source>
        <dbReference type="RuleBase" id="RU003682"/>
    </source>
</evidence>
<dbReference type="Pfam" id="PF03171">
    <property type="entry name" value="2OG-FeII_Oxy"/>
    <property type="match status" value="1"/>
</dbReference>
<dbReference type="InterPro" id="IPR027443">
    <property type="entry name" value="IPNS-like_sf"/>
</dbReference>
<dbReference type="GO" id="GO:0009693">
    <property type="term" value="P:ethylene biosynthetic process"/>
    <property type="evidence" value="ECO:0007669"/>
    <property type="project" value="UniProtKB-KW"/>
</dbReference>
<evidence type="ECO:0000256" key="7">
    <source>
        <dbReference type="ARBA" id="ARBA00031282"/>
    </source>
</evidence>
<comment type="catalytic activity">
    <reaction evidence="8">
        <text>2-oxoglutarate + O2 + 2 H(+) = ethene + 3 CO2 + H2O</text>
        <dbReference type="Rhea" id="RHEA:31523"/>
        <dbReference type="ChEBI" id="CHEBI:15377"/>
        <dbReference type="ChEBI" id="CHEBI:15378"/>
        <dbReference type="ChEBI" id="CHEBI:15379"/>
        <dbReference type="ChEBI" id="CHEBI:16526"/>
        <dbReference type="ChEBI" id="CHEBI:16810"/>
        <dbReference type="ChEBI" id="CHEBI:18153"/>
        <dbReference type="EC" id="1.13.12.19"/>
    </reaction>
</comment>
<dbReference type="KEGG" id="ccro:CMC5_055500"/>
<dbReference type="EC" id="1.13.12.19" evidence="3"/>
<dbReference type="RefSeq" id="WP_169796671.1">
    <property type="nucleotide sequence ID" value="NZ_CP012159.1"/>
</dbReference>
<dbReference type="Gene3D" id="2.60.120.330">
    <property type="entry name" value="B-lactam Antibiotic, Isopenicillin N Synthase, Chain"/>
    <property type="match status" value="1"/>
</dbReference>
<reference evidence="12 13" key="1">
    <citation type="submission" date="2015-07" db="EMBL/GenBank/DDBJ databases">
        <title>Genome analysis of myxobacterium Chondromyces crocatus Cm c5 reveals a high potential for natural compound synthesis and the genetic basis for the loss of fruiting body formation.</title>
        <authorList>
            <person name="Zaburannyi N."/>
            <person name="Bunk B."/>
            <person name="Maier J."/>
            <person name="Overmann J."/>
            <person name="Mueller R."/>
        </authorList>
    </citation>
    <scope>NUCLEOTIDE SEQUENCE [LARGE SCALE GENOMIC DNA]</scope>
    <source>
        <strain evidence="12 13">Cm c5</strain>
    </source>
</reference>
<keyword evidence="10" id="KW-0479">Metal-binding</keyword>
<evidence type="ECO:0000256" key="4">
    <source>
        <dbReference type="ARBA" id="ARBA00019045"/>
    </source>
</evidence>
<evidence type="ECO:0000256" key="6">
    <source>
        <dbReference type="ARBA" id="ARBA00031011"/>
    </source>
</evidence>
<dbReference type="PANTHER" id="PTHR47990">
    <property type="entry name" value="2-OXOGLUTARATE (2OG) AND FE(II)-DEPENDENT OXYGENASE SUPERFAMILY PROTEIN-RELATED"/>
    <property type="match status" value="1"/>
</dbReference>
<dbReference type="InterPro" id="IPR005123">
    <property type="entry name" value="Oxoglu/Fe-dep_dioxygenase_dom"/>
</dbReference>
<dbReference type="EMBL" id="CP012159">
    <property type="protein sequence ID" value="AKT41351.1"/>
    <property type="molecule type" value="Genomic_DNA"/>
</dbReference>
<name>A0A0K1EKF7_CHOCO</name>
<dbReference type="EC" id="1.14.20.7" evidence="2"/>
<keyword evidence="10" id="KW-0408">Iron</keyword>
<gene>
    <name evidence="12" type="ORF">CMC5_055500</name>
</gene>
<evidence type="ECO:0000313" key="12">
    <source>
        <dbReference type="EMBL" id="AKT41351.1"/>
    </source>
</evidence>
<evidence type="ECO:0000256" key="9">
    <source>
        <dbReference type="ARBA" id="ARBA00049359"/>
    </source>
</evidence>
<sequence>MTIRTIPMFDYAEILGRTLAPETLLETLRAYGYFYLSGLDAAVPPRLFKSLKENAETFFASPMGAKLEYYIGHSSNHRGYVPTSEKGAYSDETARVYEAFDIGHDVAWPGARDGRDYRLIGPNRYPTHVPGMAETLEAYYAANFRIGTQILRLIARGSRLAEDHFDRYTTRPASQLRMIHYLPNDVVVGADDVSMGAHTDYELFTIIHQASPGLAAFDRKTQTWGAMPVFKNTLLVLAGDMLEFLTGGVVRALLHRVVSTGEERYSFPFFMNLDFETEVSILPVYGKSEQRVVVGQHLLGRLCRDFPYLRARIDEGRWRIDFDLQGQEFQIPGQERRAQS</sequence>
<evidence type="ECO:0000256" key="8">
    <source>
        <dbReference type="ARBA" id="ARBA00047725"/>
    </source>
</evidence>
<dbReference type="GO" id="GO:0102276">
    <property type="term" value="F:2-oxoglutarate oxygenase/decarboxylase (ethylene-forming) activity"/>
    <property type="evidence" value="ECO:0007669"/>
    <property type="project" value="UniProtKB-EC"/>
</dbReference>
<dbReference type="SUPFAM" id="SSF51197">
    <property type="entry name" value="Clavaminate synthase-like"/>
    <property type="match status" value="1"/>
</dbReference>
<comment type="similarity">
    <text evidence="10">Belongs to the iron/ascorbate-dependent oxidoreductase family.</text>
</comment>
<dbReference type="PROSITE" id="PS51471">
    <property type="entry name" value="FE2OG_OXY"/>
    <property type="match status" value="1"/>
</dbReference>
<evidence type="ECO:0000256" key="5">
    <source>
        <dbReference type="ARBA" id="ARBA00022666"/>
    </source>
</evidence>
<keyword evidence="13" id="KW-1185">Reference proteome</keyword>
<protein>
    <recommendedName>
        <fullName evidence="4">2-oxoglutarate-dependent ethylene/succinate-forming enzyme</fullName>
        <ecNumber evidence="3">1.13.12.19</ecNumber>
        <ecNumber evidence="2">1.14.20.7</ecNumber>
    </recommendedName>
    <alternativeName>
        <fullName evidence="6">2-oxoglutarate dioxygenase (ethylene-forming)</fullName>
    </alternativeName>
    <alternativeName>
        <fullName evidence="7">2-oxoglutarate/L-arginine monooxygenase/decarboxylase (succinate-forming)</fullName>
    </alternativeName>
</protein>
<evidence type="ECO:0000256" key="3">
    <source>
        <dbReference type="ARBA" id="ARBA00012531"/>
    </source>
</evidence>
<feature type="domain" description="Fe2OG dioxygenase" evidence="11">
    <location>
        <begin position="172"/>
        <end position="273"/>
    </location>
</feature>
<dbReference type="Pfam" id="PF14226">
    <property type="entry name" value="DIOX_N"/>
    <property type="match status" value="1"/>
</dbReference>